<dbReference type="SUPFAM" id="SSF48452">
    <property type="entry name" value="TPR-like"/>
    <property type="match status" value="1"/>
</dbReference>
<evidence type="ECO:0000313" key="5">
    <source>
        <dbReference type="Proteomes" id="UP000054166"/>
    </source>
</evidence>
<dbReference type="OrthoDB" id="420195at2759"/>
<dbReference type="PROSITE" id="PS50005">
    <property type="entry name" value="TPR"/>
    <property type="match status" value="1"/>
</dbReference>
<evidence type="ECO:0000256" key="1">
    <source>
        <dbReference type="ARBA" id="ARBA00022803"/>
    </source>
</evidence>
<dbReference type="PANTHER" id="PTHR46423:SF1">
    <property type="entry name" value="RNA POLYMERASE II-ASSOCIATED PROTEIN 3"/>
    <property type="match status" value="1"/>
</dbReference>
<sequence>MPAKKYSHVKKKSASGLHKKSGTSGHPHHTTREGHNHLHSGSIDPQIDKSITQAMSVVAKLERSISRILLLRYEQDIARLFSTRLYSIALIHLPTLMMRCAMITGPGWMAHNAESDEIKDFFRAVISMDMRQAGERVATKSVLWSYTALRHFAMSNNVSICRKKGLHSLRLLPYYPALKTHLDFLESMPAPTFTKPPHLGPLTEGREALEDACELKFRSSNKAGMPPNDWSDAEWRPKVRLGYERLSQTLWRVAREFDVRGYGLVLREKLTTKWCDCGCSTDHLGEVCERTVREDEEESKANVGKRREWDGRGSGIFGWETAEEEDIWEVDLDFGGLEPEEAGDGLDGEMTISELMEWRYLKAEREKEKGNMAFRRGEYVTAVKHYEAAHEIEPELPYYQLNLAAAHLKLSNWMEAEEACTRALSQHRSSKGYYRRARARKMLGRSEDAIKAIDLRAVLRVQSNNAEALAELESLQPPDPDPNLITLCPSSSSPSSSSKVGPSSSSTQGIPQSAHSKPSKHVPFPRTPADEQKLKVILVPMNVDVPVYIPTLDPEPATPLSRTPAHIFRKEKQKLKQGDVKMRSETFMYPNWERYAVRKGAD</sequence>
<dbReference type="HOGENOM" id="CLU_451306_0_0_1"/>
<keyword evidence="1 2" id="KW-0802">TPR repeat</keyword>
<proteinExistence type="predicted"/>
<dbReference type="AlphaFoldDB" id="A0A0C3C654"/>
<dbReference type="Gene3D" id="1.25.40.10">
    <property type="entry name" value="Tetratricopeptide repeat domain"/>
    <property type="match status" value="1"/>
</dbReference>
<feature type="compositionally biased region" description="Low complexity" evidence="3">
    <location>
        <begin position="489"/>
        <end position="506"/>
    </location>
</feature>
<reference evidence="4 5" key="1">
    <citation type="submission" date="2014-04" db="EMBL/GenBank/DDBJ databases">
        <authorList>
            <consortium name="DOE Joint Genome Institute"/>
            <person name="Kuo A."/>
            <person name="Tarkka M."/>
            <person name="Buscot F."/>
            <person name="Kohler A."/>
            <person name="Nagy L.G."/>
            <person name="Floudas D."/>
            <person name="Copeland A."/>
            <person name="Barry K.W."/>
            <person name="Cichocki N."/>
            <person name="Veneault-Fourrey C."/>
            <person name="LaButti K."/>
            <person name="Lindquist E.A."/>
            <person name="Lipzen A."/>
            <person name="Lundell T."/>
            <person name="Morin E."/>
            <person name="Murat C."/>
            <person name="Sun H."/>
            <person name="Tunlid A."/>
            <person name="Henrissat B."/>
            <person name="Grigoriev I.V."/>
            <person name="Hibbett D.S."/>
            <person name="Martin F."/>
            <person name="Nordberg H.P."/>
            <person name="Cantor M.N."/>
            <person name="Hua S.X."/>
        </authorList>
    </citation>
    <scope>NUCLEOTIDE SEQUENCE [LARGE SCALE GENOMIC DNA]</scope>
    <source>
        <strain evidence="4 5">F 1598</strain>
    </source>
</reference>
<organism evidence="4 5">
    <name type="scientific">Piloderma croceum (strain F 1598)</name>
    <dbReference type="NCBI Taxonomy" id="765440"/>
    <lineage>
        <taxon>Eukaryota</taxon>
        <taxon>Fungi</taxon>
        <taxon>Dikarya</taxon>
        <taxon>Basidiomycota</taxon>
        <taxon>Agaricomycotina</taxon>
        <taxon>Agaricomycetes</taxon>
        <taxon>Agaricomycetidae</taxon>
        <taxon>Atheliales</taxon>
        <taxon>Atheliaceae</taxon>
        <taxon>Piloderma</taxon>
    </lineage>
</organism>
<feature type="region of interest" description="Disordered" evidence="3">
    <location>
        <begin position="473"/>
        <end position="527"/>
    </location>
</feature>
<evidence type="ECO:0000256" key="3">
    <source>
        <dbReference type="SAM" id="MobiDB-lite"/>
    </source>
</evidence>
<protein>
    <submittedName>
        <fullName evidence="4">Uncharacterized protein</fullName>
    </submittedName>
</protein>
<feature type="region of interest" description="Disordered" evidence="3">
    <location>
        <begin position="1"/>
        <end position="44"/>
    </location>
</feature>
<accession>A0A0C3C654</accession>
<feature type="repeat" description="TPR" evidence="2">
    <location>
        <begin position="363"/>
        <end position="396"/>
    </location>
</feature>
<dbReference type="STRING" id="765440.A0A0C3C654"/>
<dbReference type="PANTHER" id="PTHR46423">
    <property type="entry name" value="RNA POLYMERASE II-ASSOCIATED PROTEIN 3"/>
    <property type="match status" value="1"/>
</dbReference>
<feature type="compositionally biased region" description="Polar residues" evidence="3">
    <location>
        <begin position="507"/>
        <end position="516"/>
    </location>
</feature>
<reference evidence="5" key="2">
    <citation type="submission" date="2015-01" db="EMBL/GenBank/DDBJ databases">
        <title>Evolutionary Origins and Diversification of the Mycorrhizal Mutualists.</title>
        <authorList>
            <consortium name="DOE Joint Genome Institute"/>
            <consortium name="Mycorrhizal Genomics Consortium"/>
            <person name="Kohler A."/>
            <person name="Kuo A."/>
            <person name="Nagy L.G."/>
            <person name="Floudas D."/>
            <person name="Copeland A."/>
            <person name="Barry K.W."/>
            <person name="Cichocki N."/>
            <person name="Veneault-Fourrey C."/>
            <person name="LaButti K."/>
            <person name="Lindquist E.A."/>
            <person name="Lipzen A."/>
            <person name="Lundell T."/>
            <person name="Morin E."/>
            <person name="Murat C."/>
            <person name="Riley R."/>
            <person name="Ohm R."/>
            <person name="Sun H."/>
            <person name="Tunlid A."/>
            <person name="Henrissat B."/>
            <person name="Grigoriev I.V."/>
            <person name="Hibbett D.S."/>
            <person name="Martin F."/>
        </authorList>
    </citation>
    <scope>NUCLEOTIDE SEQUENCE [LARGE SCALE GENOMIC DNA]</scope>
    <source>
        <strain evidence="5">F 1598</strain>
    </source>
</reference>
<feature type="compositionally biased region" description="Basic residues" evidence="3">
    <location>
        <begin position="1"/>
        <end position="29"/>
    </location>
</feature>
<evidence type="ECO:0000256" key="2">
    <source>
        <dbReference type="PROSITE-ProRule" id="PRU00339"/>
    </source>
</evidence>
<evidence type="ECO:0000313" key="4">
    <source>
        <dbReference type="EMBL" id="KIM85102.1"/>
    </source>
</evidence>
<dbReference type="InterPro" id="IPR011990">
    <property type="entry name" value="TPR-like_helical_dom_sf"/>
</dbReference>
<dbReference type="InterPro" id="IPR019734">
    <property type="entry name" value="TPR_rpt"/>
</dbReference>
<dbReference type="Proteomes" id="UP000054166">
    <property type="component" value="Unassembled WGS sequence"/>
</dbReference>
<dbReference type="InParanoid" id="A0A0C3C654"/>
<dbReference type="Pfam" id="PF13414">
    <property type="entry name" value="TPR_11"/>
    <property type="match status" value="1"/>
</dbReference>
<dbReference type="SMART" id="SM00028">
    <property type="entry name" value="TPR"/>
    <property type="match status" value="2"/>
</dbReference>
<keyword evidence="5" id="KW-1185">Reference proteome</keyword>
<dbReference type="EMBL" id="KN832986">
    <property type="protein sequence ID" value="KIM85102.1"/>
    <property type="molecule type" value="Genomic_DNA"/>
</dbReference>
<name>A0A0C3C654_PILCF</name>
<gene>
    <name evidence="4" type="ORF">PILCRDRAFT_779840</name>
</gene>
<dbReference type="GO" id="GO:0101031">
    <property type="term" value="C:protein folding chaperone complex"/>
    <property type="evidence" value="ECO:0007669"/>
    <property type="project" value="TreeGrafter"/>
</dbReference>
<dbReference type="InterPro" id="IPR051966">
    <property type="entry name" value="RPAP3"/>
</dbReference>